<name>A0A8T0HZB2_CERPU</name>
<keyword evidence="6" id="KW-1185">Reference proteome</keyword>
<gene>
    <name evidence="5" type="ORF">KC19_5G048700</name>
</gene>
<dbReference type="SUPFAM" id="SSF52200">
    <property type="entry name" value="Toll/Interleukin receptor TIR domain"/>
    <property type="match status" value="1"/>
</dbReference>
<dbReference type="PANTHER" id="PTHR11017:SF579">
    <property type="entry name" value="TIR DOMAIN-CONTAINING PROTEIN"/>
    <property type="match status" value="1"/>
</dbReference>
<proteinExistence type="predicted"/>
<dbReference type="InterPro" id="IPR000157">
    <property type="entry name" value="TIR_dom"/>
</dbReference>
<dbReference type="AlphaFoldDB" id="A0A8T0HZB2"/>
<evidence type="ECO:0000259" key="4">
    <source>
        <dbReference type="PROSITE" id="PS50104"/>
    </source>
</evidence>
<dbReference type="SMART" id="SM00255">
    <property type="entry name" value="TIR"/>
    <property type="match status" value="1"/>
</dbReference>
<evidence type="ECO:0000313" key="5">
    <source>
        <dbReference type="EMBL" id="KAG0576019.1"/>
    </source>
</evidence>
<evidence type="ECO:0000256" key="3">
    <source>
        <dbReference type="SAM" id="MobiDB-lite"/>
    </source>
</evidence>
<evidence type="ECO:0000313" key="6">
    <source>
        <dbReference type="Proteomes" id="UP000822688"/>
    </source>
</evidence>
<dbReference type="SUPFAM" id="SSF52540">
    <property type="entry name" value="P-loop containing nucleoside triphosphate hydrolases"/>
    <property type="match status" value="1"/>
</dbReference>
<dbReference type="InterPro" id="IPR035897">
    <property type="entry name" value="Toll_tir_struct_dom_sf"/>
</dbReference>
<dbReference type="InterPro" id="IPR058192">
    <property type="entry name" value="WHD_ROQ1-like"/>
</dbReference>
<dbReference type="Gene3D" id="3.40.50.300">
    <property type="entry name" value="P-loop containing nucleotide triphosphate hydrolases"/>
    <property type="match status" value="1"/>
</dbReference>
<accession>A0A8T0HZB2</accession>
<dbReference type="SUPFAM" id="SSF52058">
    <property type="entry name" value="L domain-like"/>
    <property type="match status" value="1"/>
</dbReference>
<dbReference type="Gene3D" id="3.40.50.10140">
    <property type="entry name" value="Toll/interleukin-1 receptor homology (TIR) domain"/>
    <property type="match status" value="1"/>
</dbReference>
<dbReference type="Gene3D" id="1.10.8.430">
    <property type="entry name" value="Helical domain of apoptotic protease-activating factors"/>
    <property type="match status" value="1"/>
</dbReference>
<dbReference type="Gene3D" id="3.80.10.10">
    <property type="entry name" value="Ribonuclease Inhibitor"/>
    <property type="match status" value="2"/>
</dbReference>
<dbReference type="Pfam" id="PF01582">
    <property type="entry name" value="TIR"/>
    <property type="match status" value="1"/>
</dbReference>
<dbReference type="InterPro" id="IPR002182">
    <property type="entry name" value="NB-ARC"/>
</dbReference>
<feature type="region of interest" description="Disordered" evidence="3">
    <location>
        <begin position="1"/>
        <end position="25"/>
    </location>
</feature>
<dbReference type="GO" id="GO:0051707">
    <property type="term" value="P:response to other organism"/>
    <property type="evidence" value="ECO:0007669"/>
    <property type="project" value="UniProtKB-ARBA"/>
</dbReference>
<reference evidence="5" key="1">
    <citation type="submission" date="2020-06" db="EMBL/GenBank/DDBJ databases">
        <title>WGS assembly of Ceratodon purpureus strain R40.</title>
        <authorList>
            <person name="Carey S.B."/>
            <person name="Jenkins J."/>
            <person name="Shu S."/>
            <person name="Lovell J.T."/>
            <person name="Sreedasyam A."/>
            <person name="Maumus F."/>
            <person name="Tiley G.P."/>
            <person name="Fernandez-Pozo N."/>
            <person name="Barry K."/>
            <person name="Chen C."/>
            <person name="Wang M."/>
            <person name="Lipzen A."/>
            <person name="Daum C."/>
            <person name="Saski C.A."/>
            <person name="Payton A.C."/>
            <person name="Mcbreen J.C."/>
            <person name="Conrad R.E."/>
            <person name="Kollar L.M."/>
            <person name="Olsson S."/>
            <person name="Huttunen S."/>
            <person name="Landis J.B."/>
            <person name="Wickett N.J."/>
            <person name="Johnson M.G."/>
            <person name="Rensing S.A."/>
            <person name="Grimwood J."/>
            <person name="Schmutz J."/>
            <person name="Mcdaniel S.F."/>
        </authorList>
    </citation>
    <scope>NUCLEOTIDE SEQUENCE</scope>
    <source>
        <strain evidence="5">R40</strain>
    </source>
</reference>
<dbReference type="Pfam" id="PF23282">
    <property type="entry name" value="WHD_ROQ1"/>
    <property type="match status" value="1"/>
</dbReference>
<feature type="domain" description="TIR" evidence="4">
    <location>
        <begin position="29"/>
        <end position="192"/>
    </location>
</feature>
<dbReference type="Pfam" id="PF23598">
    <property type="entry name" value="LRR_14"/>
    <property type="match status" value="1"/>
</dbReference>
<dbReference type="PROSITE" id="PS50104">
    <property type="entry name" value="TIR"/>
    <property type="match status" value="1"/>
</dbReference>
<dbReference type="PANTHER" id="PTHR11017">
    <property type="entry name" value="LEUCINE-RICH REPEAT-CONTAINING PROTEIN"/>
    <property type="match status" value="1"/>
</dbReference>
<evidence type="ECO:0000256" key="1">
    <source>
        <dbReference type="ARBA" id="ARBA00022614"/>
    </source>
</evidence>
<dbReference type="InterPro" id="IPR027417">
    <property type="entry name" value="P-loop_NTPase"/>
</dbReference>
<dbReference type="InterPro" id="IPR042197">
    <property type="entry name" value="Apaf_helical"/>
</dbReference>
<dbReference type="GO" id="GO:0007165">
    <property type="term" value="P:signal transduction"/>
    <property type="evidence" value="ECO:0007669"/>
    <property type="project" value="InterPro"/>
</dbReference>
<dbReference type="PRINTS" id="PR00364">
    <property type="entry name" value="DISEASERSIST"/>
</dbReference>
<evidence type="ECO:0000256" key="2">
    <source>
        <dbReference type="ARBA" id="ARBA00022737"/>
    </source>
</evidence>
<dbReference type="Proteomes" id="UP000822688">
    <property type="component" value="Chromosome 5"/>
</dbReference>
<dbReference type="InterPro" id="IPR032675">
    <property type="entry name" value="LRR_dom_sf"/>
</dbReference>
<keyword evidence="2" id="KW-0677">Repeat</keyword>
<dbReference type="EMBL" id="CM026425">
    <property type="protein sequence ID" value="KAG0576019.1"/>
    <property type="molecule type" value="Genomic_DNA"/>
</dbReference>
<sequence length="1037" mass="116663">MAVQHHEPYWRPPRKRPRGQCSSSATATDDYDVFLNHRGPDVKGGFIAHLHDALQSAGLNPFLDKKSLFKGNHAFEAIDAALKVARVHVAVVSMGYAESKHCLSELAAMMSSGKPVIPVFYDVEPADLRRVEMGPFAAAFEKHKSREPAEQVQEWADALHKVADITGFCLSEYNGDEAELKRDVVEDVQSLMPTNEAVVRLDHHFVGLDEPMKRCVDKMEKISSDVTGLLFLVGMGGIGKTTLAKEIYNHFVAHKNFQAMSFLEIGHQSPSDMQVGSSLLSKLQRQLLWDLLHISDNNQYSYKYWFDKISRRGPVLIVLDDLYDEVQYDMLILNSSLLAPGSRIIVTSRDRHLLKLIAKGSSGYCFHEVTPLGCEDSQKLFNWHAFGNEETLENFEVVASDVCKACGGLPLALKVVGSSLFDKTSNEDRKDLWPEAIKALKGNANVMSALKWSYDCLTTSEKLMFVDIACLFYGWSKKAALDIWKSCEECSCDSCCGCEAPHISLDKLVDKSLVVLEEHPTSVSQDKILVMHNLLRDMGQNLAKNEGSHLWGDRASKAMKNNNQKSNKVRSLNLANIQKQKYNAENFAKMPNLHFLILDGCDISGNFGVISKELRWLQWKYMPLKNLPPLLDLSNLTSLDFSQSIELADMWAESNPALEACPNLLKLNLNDCTSLTTLPDSIGSLSRLQVLELFRCGNLQRLPSSIGQLTALQKLLLERCRRLEALPDSITELSGLQLLDINFCSSISKLPETFGLMTGLTSLYIDLATEWQAIEVGQLHKLKELGVTECTDEIITVLDNSAALGNLEQLSEIWFYECPFITKLPETIVLLSSLWHLDLWRCEKLQELDSNSIRQLKSLKRLSVRYCSSVKALPECLGELTSLEELWIVRCTSVTELPMSIGNLSRLWRLHIQGCSALQSFPNSLRQLNALQSLQVLECGCLNDLGLLRVLQGLRIWGCTSITKLPEKCLYVVDSDIRDPSWLYNFEEWDWVRRISKELEVVEVSDCGFLRNVQDTESGLEILQRVHKLPCCNETTM</sequence>
<dbReference type="GO" id="GO:0006952">
    <property type="term" value="P:defense response"/>
    <property type="evidence" value="ECO:0007669"/>
    <property type="project" value="UniProtKB-KW"/>
</dbReference>
<dbReference type="GO" id="GO:0043531">
    <property type="term" value="F:ADP binding"/>
    <property type="evidence" value="ECO:0007669"/>
    <property type="project" value="InterPro"/>
</dbReference>
<organism evidence="5 6">
    <name type="scientific">Ceratodon purpureus</name>
    <name type="common">Fire moss</name>
    <name type="synonym">Dicranum purpureum</name>
    <dbReference type="NCBI Taxonomy" id="3225"/>
    <lineage>
        <taxon>Eukaryota</taxon>
        <taxon>Viridiplantae</taxon>
        <taxon>Streptophyta</taxon>
        <taxon>Embryophyta</taxon>
        <taxon>Bryophyta</taxon>
        <taxon>Bryophytina</taxon>
        <taxon>Bryopsida</taxon>
        <taxon>Dicranidae</taxon>
        <taxon>Pseudoditrichales</taxon>
        <taxon>Ditrichaceae</taxon>
        <taxon>Ceratodon</taxon>
    </lineage>
</organism>
<dbReference type="InterPro" id="IPR044974">
    <property type="entry name" value="Disease_R_plants"/>
</dbReference>
<protein>
    <recommendedName>
        <fullName evidence="4">TIR domain-containing protein</fullName>
    </recommendedName>
</protein>
<comment type="caution">
    <text evidence="5">The sequence shown here is derived from an EMBL/GenBank/DDBJ whole genome shotgun (WGS) entry which is preliminary data.</text>
</comment>
<dbReference type="Pfam" id="PF00931">
    <property type="entry name" value="NB-ARC"/>
    <property type="match status" value="1"/>
</dbReference>
<keyword evidence="1" id="KW-0433">Leucine-rich repeat</keyword>
<dbReference type="InterPro" id="IPR055414">
    <property type="entry name" value="LRR_R13L4/SHOC2-like"/>
</dbReference>